<feature type="region of interest" description="Disordered" evidence="1">
    <location>
        <begin position="23"/>
        <end position="43"/>
    </location>
</feature>
<organism evidence="3 4">
    <name type="scientific">Mycena albidolilacea</name>
    <dbReference type="NCBI Taxonomy" id="1033008"/>
    <lineage>
        <taxon>Eukaryota</taxon>
        <taxon>Fungi</taxon>
        <taxon>Dikarya</taxon>
        <taxon>Basidiomycota</taxon>
        <taxon>Agaricomycotina</taxon>
        <taxon>Agaricomycetes</taxon>
        <taxon>Agaricomycetidae</taxon>
        <taxon>Agaricales</taxon>
        <taxon>Marasmiineae</taxon>
        <taxon>Mycenaceae</taxon>
        <taxon>Mycena</taxon>
    </lineage>
</organism>
<proteinExistence type="predicted"/>
<evidence type="ECO:0000313" key="3">
    <source>
        <dbReference type="EMBL" id="KAJ7364850.1"/>
    </source>
</evidence>
<evidence type="ECO:0000256" key="2">
    <source>
        <dbReference type="SAM" id="Phobius"/>
    </source>
</evidence>
<keyword evidence="2" id="KW-1133">Transmembrane helix</keyword>
<feature type="transmembrane region" description="Helical" evidence="2">
    <location>
        <begin position="204"/>
        <end position="230"/>
    </location>
</feature>
<dbReference type="AlphaFoldDB" id="A0AAD7AQ06"/>
<comment type="caution">
    <text evidence="3">The sequence shown here is derived from an EMBL/GenBank/DDBJ whole genome shotgun (WGS) entry which is preliminary data.</text>
</comment>
<dbReference type="Proteomes" id="UP001218218">
    <property type="component" value="Unassembled WGS sequence"/>
</dbReference>
<accession>A0AAD7AQ06</accession>
<keyword evidence="4" id="KW-1185">Reference proteome</keyword>
<feature type="region of interest" description="Disordered" evidence="1">
    <location>
        <begin position="114"/>
        <end position="166"/>
    </location>
</feature>
<feature type="compositionally biased region" description="Low complexity" evidence="1">
    <location>
        <begin position="114"/>
        <end position="138"/>
    </location>
</feature>
<evidence type="ECO:0000256" key="1">
    <source>
        <dbReference type="SAM" id="MobiDB-lite"/>
    </source>
</evidence>
<reference evidence="3" key="1">
    <citation type="submission" date="2023-03" db="EMBL/GenBank/DDBJ databases">
        <title>Massive genome expansion in bonnet fungi (Mycena s.s.) driven by repeated elements and novel gene families across ecological guilds.</title>
        <authorList>
            <consortium name="Lawrence Berkeley National Laboratory"/>
            <person name="Harder C.B."/>
            <person name="Miyauchi S."/>
            <person name="Viragh M."/>
            <person name="Kuo A."/>
            <person name="Thoen E."/>
            <person name="Andreopoulos B."/>
            <person name="Lu D."/>
            <person name="Skrede I."/>
            <person name="Drula E."/>
            <person name="Henrissat B."/>
            <person name="Morin E."/>
            <person name="Kohler A."/>
            <person name="Barry K."/>
            <person name="LaButti K."/>
            <person name="Morin E."/>
            <person name="Salamov A."/>
            <person name="Lipzen A."/>
            <person name="Mereny Z."/>
            <person name="Hegedus B."/>
            <person name="Baldrian P."/>
            <person name="Stursova M."/>
            <person name="Weitz H."/>
            <person name="Taylor A."/>
            <person name="Grigoriev I.V."/>
            <person name="Nagy L.G."/>
            <person name="Martin F."/>
            <person name="Kauserud H."/>
        </authorList>
    </citation>
    <scope>NUCLEOTIDE SEQUENCE</scope>
    <source>
        <strain evidence="3">CBHHK002</strain>
    </source>
</reference>
<keyword evidence="2" id="KW-0472">Membrane</keyword>
<name>A0AAD7AQ06_9AGAR</name>
<sequence>MQAPCSPPNLFLFHPAQGVAFRQAPSSDSGCPPTDLGGSTLQEGTNNGPLALCLYSNGGHCAYLGGTVQANLSGNDADCPARLISGSDGGSQSGILTLAAPATLAVPASLAVPPTQTSASASPLPSSITSTSPTDTRSLVTPVAPTSQASIASGGTSETASSTTGIGSLSSAAPTVFIKSTSATSHQTEPTNPASAATHRKASLAGGVIAGIAIGTLALILLLGALLFCVRRRHRRILDPVIHVELAAESGPTLPSAASEKTPELNAHLNGMAGQEEISRSTTSPSVPVQLRREYLRNRIGEARRKLLIMNDVVSRSVMDDDVDEEITLEGALRQIQSQQEQIGRLESQLQSQWALGLSDEPPPQYLQ</sequence>
<keyword evidence="2" id="KW-0812">Transmembrane</keyword>
<gene>
    <name evidence="3" type="ORF">DFH08DRAFT_840144</name>
</gene>
<feature type="compositionally biased region" description="Low complexity" evidence="1">
    <location>
        <begin position="149"/>
        <end position="166"/>
    </location>
</feature>
<evidence type="ECO:0000313" key="4">
    <source>
        <dbReference type="Proteomes" id="UP001218218"/>
    </source>
</evidence>
<dbReference type="EMBL" id="JARIHO010000003">
    <property type="protein sequence ID" value="KAJ7364850.1"/>
    <property type="molecule type" value="Genomic_DNA"/>
</dbReference>
<protein>
    <submittedName>
        <fullName evidence="3">Uncharacterized protein</fullName>
    </submittedName>
</protein>